<gene>
    <name evidence="2" type="ORF">BBK14_14435</name>
</gene>
<reference evidence="3" key="1">
    <citation type="submission" date="2016-07" db="EMBL/GenBank/DDBJ databases">
        <title>Frankia sp. NRRL B-16219 Genome sequencing.</title>
        <authorList>
            <person name="Ghodhbane-Gtari F."/>
            <person name="Swanson E."/>
            <person name="Gueddou A."/>
            <person name="Louati M."/>
            <person name="Nouioui I."/>
            <person name="Hezbri K."/>
            <person name="Abebe-Akele F."/>
            <person name="Simpson S."/>
            <person name="Morris K."/>
            <person name="Thomas K."/>
            <person name="Gtari M."/>
            <person name="Tisa L.S."/>
        </authorList>
    </citation>
    <scope>NUCLEOTIDE SEQUENCE [LARGE SCALE GENOMIC DNA]</scope>
    <source>
        <strain evidence="3">NRRL B-16219</strain>
    </source>
</reference>
<accession>A0A1S1QPV6</accession>
<feature type="compositionally biased region" description="Basic and acidic residues" evidence="1">
    <location>
        <begin position="75"/>
        <end position="85"/>
    </location>
</feature>
<evidence type="ECO:0000313" key="3">
    <source>
        <dbReference type="Proteomes" id="UP000179769"/>
    </source>
</evidence>
<feature type="compositionally biased region" description="Low complexity" evidence="1">
    <location>
        <begin position="48"/>
        <end position="64"/>
    </location>
</feature>
<evidence type="ECO:0000313" key="2">
    <source>
        <dbReference type="EMBL" id="OHV36768.1"/>
    </source>
</evidence>
<keyword evidence="3" id="KW-1185">Reference proteome</keyword>
<proteinExistence type="predicted"/>
<name>A0A1S1QPV6_9ACTN</name>
<protein>
    <submittedName>
        <fullName evidence="2">Uncharacterized protein</fullName>
    </submittedName>
</protein>
<feature type="region of interest" description="Disordered" evidence="1">
    <location>
        <begin position="1"/>
        <end position="107"/>
    </location>
</feature>
<dbReference type="AlphaFoldDB" id="A0A1S1QPV6"/>
<evidence type="ECO:0000256" key="1">
    <source>
        <dbReference type="SAM" id="MobiDB-lite"/>
    </source>
</evidence>
<dbReference type="EMBL" id="MAXA01000114">
    <property type="protein sequence ID" value="OHV36768.1"/>
    <property type="molecule type" value="Genomic_DNA"/>
</dbReference>
<organism evidence="2 3">
    <name type="scientific">Parafrankia soli</name>
    <dbReference type="NCBI Taxonomy" id="2599596"/>
    <lineage>
        <taxon>Bacteria</taxon>
        <taxon>Bacillati</taxon>
        <taxon>Actinomycetota</taxon>
        <taxon>Actinomycetes</taxon>
        <taxon>Frankiales</taxon>
        <taxon>Frankiaceae</taxon>
        <taxon>Parafrankia</taxon>
    </lineage>
</organism>
<feature type="compositionally biased region" description="Polar residues" evidence="1">
    <location>
        <begin position="1"/>
        <end position="27"/>
    </location>
</feature>
<dbReference type="Proteomes" id="UP000179769">
    <property type="component" value="Unassembled WGS sequence"/>
</dbReference>
<comment type="caution">
    <text evidence="2">The sequence shown here is derived from an EMBL/GenBank/DDBJ whole genome shotgun (WGS) entry which is preliminary data.</text>
</comment>
<sequence length="107" mass="11194">MTSTADGQATSRVGQGSANRRGTSPTAHGTVPRHRPVEGRSVAGVAWPERGASGSRSPRPSGDPDGARWGPSRPGRHEIEEEHVTRVPRTTGPAAIMAATRQPGRQA</sequence>